<accession>A0A1F5EKJ4</accession>
<reference evidence="1 2" key="1">
    <citation type="journal article" date="2016" name="Nat. Commun.">
        <title>Thousands of microbial genomes shed light on interconnected biogeochemical processes in an aquifer system.</title>
        <authorList>
            <person name="Anantharaman K."/>
            <person name="Brown C.T."/>
            <person name="Hug L.A."/>
            <person name="Sharon I."/>
            <person name="Castelle C.J."/>
            <person name="Probst A.J."/>
            <person name="Thomas B.C."/>
            <person name="Singh A."/>
            <person name="Wilkins M.J."/>
            <person name="Karaoz U."/>
            <person name="Brodie E.L."/>
            <person name="Williams K.H."/>
            <person name="Hubbard S.S."/>
            <person name="Banfield J.F."/>
        </authorList>
    </citation>
    <scope>NUCLEOTIDE SEQUENCE [LARGE SCALE GENOMIC DNA]</scope>
</reference>
<dbReference type="Proteomes" id="UP000186029">
    <property type="component" value="Unassembled WGS sequence"/>
</dbReference>
<evidence type="ECO:0000313" key="1">
    <source>
        <dbReference type="EMBL" id="OGD67734.1"/>
    </source>
</evidence>
<sequence>MAIDTDLLRKKIRKVEKEFGGDLSIDKARTLIKKIQKKYKGLQKKRFKSLVEKTAKSLQLAEYSYCRVAFCYFGSHKKKKKGEREKHQRQMFFNFYNH</sequence>
<evidence type="ECO:0000313" key="2">
    <source>
        <dbReference type="Proteomes" id="UP000186029"/>
    </source>
</evidence>
<dbReference type="AlphaFoldDB" id="A0A1F5EKJ4"/>
<dbReference type="EMBL" id="MFAC01000005">
    <property type="protein sequence ID" value="OGD67734.1"/>
    <property type="molecule type" value="Genomic_DNA"/>
</dbReference>
<organism evidence="1 2">
    <name type="scientific">Candidatus Campbellbacteria bacterium RIFCSPLOWO2_02_35_12</name>
    <dbReference type="NCBI Taxonomy" id="1797580"/>
    <lineage>
        <taxon>Bacteria</taxon>
        <taxon>Candidatus Campbelliibacteriota</taxon>
    </lineage>
</organism>
<comment type="caution">
    <text evidence="1">The sequence shown here is derived from an EMBL/GenBank/DDBJ whole genome shotgun (WGS) entry which is preliminary data.</text>
</comment>
<gene>
    <name evidence="1" type="ORF">A2Z61_00035</name>
</gene>
<name>A0A1F5EKJ4_9BACT</name>
<proteinExistence type="predicted"/>
<protein>
    <submittedName>
        <fullName evidence="1">Uncharacterized protein</fullName>
    </submittedName>
</protein>